<dbReference type="EMBL" id="SLVV01000004">
    <property type="protein sequence ID" value="TCN26228.1"/>
    <property type="molecule type" value="Genomic_DNA"/>
</dbReference>
<dbReference type="AlphaFoldDB" id="A0A4R2BGQ0"/>
<protein>
    <submittedName>
        <fullName evidence="1">Uncharacterized protein</fullName>
    </submittedName>
</protein>
<keyword evidence="2" id="KW-1185">Reference proteome</keyword>
<evidence type="ECO:0000313" key="2">
    <source>
        <dbReference type="Proteomes" id="UP000295689"/>
    </source>
</evidence>
<evidence type="ECO:0000313" key="1">
    <source>
        <dbReference type="EMBL" id="TCN26228.1"/>
    </source>
</evidence>
<dbReference type="RefSeq" id="WP_158287052.1">
    <property type="nucleotide sequence ID" value="NZ_JABUHM010000015.1"/>
</dbReference>
<reference evidence="1 2" key="1">
    <citation type="journal article" date="2015" name="Stand. Genomic Sci.">
        <title>Genomic Encyclopedia of Bacterial and Archaeal Type Strains, Phase III: the genomes of soil and plant-associated and newly described type strains.</title>
        <authorList>
            <person name="Whitman W.B."/>
            <person name="Woyke T."/>
            <person name="Klenk H.P."/>
            <person name="Zhou Y."/>
            <person name="Lilburn T.G."/>
            <person name="Beck B.J."/>
            <person name="De Vos P."/>
            <person name="Vandamme P."/>
            <person name="Eisen J.A."/>
            <person name="Garrity G."/>
            <person name="Hugenholtz P."/>
            <person name="Kyrpides N.C."/>
        </authorList>
    </citation>
    <scope>NUCLEOTIDE SEQUENCE [LARGE SCALE GENOMIC DNA]</scope>
    <source>
        <strain evidence="1 2">CV53</strain>
    </source>
</reference>
<name>A0A4R2BGQ0_9BACI</name>
<accession>A0A4R2BGQ0</accession>
<sequence length="55" mass="6637">MNFIVGEKLLFEETEVKVVQIKEHSIVFEVCLQVMKKMKDRWEDHFGIFNHIKTN</sequence>
<comment type="caution">
    <text evidence="1">The sequence shown here is derived from an EMBL/GenBank/DDBJ whole genome shotgun (WGS) entry which is preliminary data.</text>
</comment>
<organism evidence="1 2">
    <name type="scientific">Mesobacillus foraminis</name>
    <dbReference type="NCBI Taxonomy" id="279826"/>
    <lineage>
        <taxon>Bacteria</taxon>
        <taxon>Bacillati</taxon>
        <taxon>Bacillota</taxon>
        <taxon>Bacilli</taxon>
        <taxon>Bacillales</taxon>
        <taxon>Bacillaceae</taxon>
        <taxon>Mesobacillus</taxon>
    </lineage>
</organism>
<gene>
    <name evidence="1" type="ORF">EV146_104338</name>
</gene>
<proteinExistence type="predicted"/>
<dbReference type="Proteomes" id="UP000295689">
    <property type="component" value="Unassembled WGS sequence"/>
</dbReference>